<gene>
    <name evidence="1" type="ORF">JZ751_014891</name>
</gene>
<dbReference type="EMBL" id="JAFBMS010000237">
    <property type="protein sequence ID" value="KAG9332792.1"/>
    <property type="molecule type" value="Genomic_DNA"/>
</dbReference>
<dbReference type="AlphaFoldDB" id="A0A8T2N527"/>
<accession>A0A8T2N527</accession>
<evidence type="ECO:0000313" key="1">
    <source>
        <dbReference type="EMBL" id="KAG9332792.1"/>
    </source>
</evidence>
<organism evidence="1 2">
    <name type="scientific">Albula glossodonta</name>
    <name type="common">roundjaw bonefish</name>
    <dbReference type="NCBI Taxonomy" id="121402"/>
    <lineage>
        <taxon>Eukaryota</taxon>
        <taxon>Metazoa</taxon>
        <taxon>Chordata</taxon>
        <taxon>Craniata</taxon>
        <taxon>Vertebrata</taxon>
        <taxon>Euteleostomi</taxon>
        <taxon>Actinopterygii</taxon>
        <taxon>Neopterygii</taxon>
        <taxon>Teleostei</taxon>
        <taxon>Albuliformes</taxon>
        <taxon>Albulidae</taxon>
        <taxon>Albula</taxon>
    </lineage>
</organism>
<dbReference type="Proteomes" id="UP000824540">
    <property type="component" value="Unassembled WGS sequence"/>
</dbReference>
<sequence length="67" mass="7545">MAVLLFDTGWAGVKNHGYHSHPGTVREFLSHRNCIRGVLLSSHGRLAPPLSRFYDIEYVLDLCEAYG</sequence>
<evidence type="ECO:0000313" key="2">
    <source>
        <dbReference type="Proteomes" id="UP000824540"/>
    </source>
</evidence>
<comment type="caution">
    <text evidence="1">The sequence shown here is derived from an EMBL/GenBank/DDBJ whole genome shotgun (WGS) entry which is preliminary data.</text>
</comment>
<reference evidence="1" key="1">
    <citation type="thesis" date="2021" institute="BYU ScholarsArchive" country="Provo, UT, USA">
        <title>Applications of and Algorithms for Genome Assembly and Genomic Analyses with an Emphasis on Marine Teleosts.</title>
        <authorList>
            <person name="Pickett B.D."/>
        </authorList>
    </citation>
    <scope>NUCLEOTIDE SEQUENCE</scope>
    <source>
        <strain evidence="1">HI-2016</strain>
    </source>
</reference>
<protein>
    <submittedName>
        <fullName evidence="1">Uncharacterized protein</fullName>
    </submittedName>
</protein>
<proteinExistence type="predicted"/>
<keyword evidence="2" id="KW-1185">Reference proteome</keyword>
<name>A0A8T2N527_9TELE</name>